<dbReference type="STRING" id="27349.A0A0L6UIP8"/>
<dbReference type="SUPFAM" id="SSF54427">
    <property type="entry name" value="NTF2-like"/>
    <property type="match status" value="1"/>
</dbReference>
<feature type="compositionally biased region" description="Low complexity" evidence="1">
    <location>
        <begin position="440"/>
        <end position="462"/>
    </location>
</feature>
<dbReference type="Proteomes" id="UP000037035">
    <property type="component" value="Unassembled WGS sequence"/>
</dbReference>
<dbReference type="InterPro" id="IPR002075">
    <property type="entry name" value="NTF2_dom"/>
</dbReference>
<feature type="domain" description="NTF2" evidence="2">
    <location>
        <begin position="1403"/>
        <end position="1540"/>
    </location>
</feature>
<evidence type="ECO:0000259" key="2">
    <source>
        <dbReference type="PROSITE" id="PS50177"/>
    </source>
</evidence>
<feature type="compositionally biased region" description="Basic and acidic residues" evidence="1">
    <location>
        <begin position="511"/>
        <end position="528"/>
    </location>
</feature>
<name>A0A0L6UIP8_9BASI</name>
<dbReference type="InterPro" id="IPR015943">
    <property type="entry name" value="WD40/YVTN_repeat-like_dom_sf"/>
</dbReference>
<feature type="compositionally biased region" description="Low complexity" evidence="1">
    <location>
        <begin position="557"/>
        <end position="570"/>
    </location>
</feature>
<sequence>MFSNHPDINRLPPARPSNRSTYPIPIYIGGRSPVITLQPREDAQPNEQSGWLPQHLRRPVEPPAIRPAAPKPPSLPFDQPHQPLRTQYPNQNQDFNHGNNRYSYRRLPSSNSRTASCYRPNQRYHFSDQTRLSDHPAVTSQKYSAMVNSQLPVTSPFYTSYQPSGFGSNLPLGLDYPSMTTQDWTHPFQPPDDPTDIRTNPVDPPFNQFKRTFQPSNKTLPTPGILHSTLDTIPPSPHTITHQPQQSFIDRRDEEYDAHPPSKKPKLNDDHNHHSSHPNPPDEPQQENGNYTSSTSTLETSPSVPGNPELVTTHPQIITDGFNQVIVSGVINKTTTRENLVPLITDILGHLGTITATEIAYFMVGKKAAEMIMTVTFQEASSAQAASNKRRFGVPRQFCHKGTRLTVYAKFPDPANLASLATPKSSCENFAAAEINHATPPSLNSPSHDSNPSSSHPQSSNESYDKTRSAQSIDERSAETGDVAAHNSSHPNEESISAKGSSRSSGSRAPPDNEHTQDESPPRDEAEKLNSPPLITSHDQTQGKSPPSPAKQTDLMSSVETSSQSNSRQSKISHRSSSRSRQVIALAVVHHSLTRDHAIKMAHRVLEPVGLISDVEILFFEGYRCLKVALLITFQRSTAALRACSIRRFRVPTAYHYRDHDLIAFQYNTSPRHKHQVPSDPQVGPSQPLESQNTSNHFSDETSQPPIPPVQPDATFESSNMDLVHPLQSSPHPIPLDTLSFDPRVKSPDIEETDQLNSSPDLKPVDMLSSDPLDDIPLSIAQEDAPAQGPSSKKLKNRRIVSDKSPPEPESVSSEQPQESLSLNLRTESKPSPPRPIPASCLELPLPKKSHQPSQAYQVFASGAVRPSCNREKIPQLISDTLGFLGPMSVGIDLWHYGNLDLDLLTHLIHSFCLTRSDVEIMSFVREKNFIEIVLAISFEQNSAAREALFRRTFEVPDRFSYPKTCLTVHRTLPGTQNQDPPLHQSVSQSDQPLPENPRGSVSQSKKPAQSPCKSGSPRNGHPQVIHDSCENESVPASSSQRLAEASFEQPPCASKSESAMLLAEQANQAEDSASEDAPLWDRVSKMSHPANREPSQRSASPVAVLKSSVQPLASSRHKTRPTIVWIKGSFPPNIKNRTVEAFIRQTFEPLGKILSLKFHARHKGLIDLQVTVDKLVAKQAAKLIHGQPFHECNNWPLHLSPRYIRGVRVLKALRAKVQKEALNARPLSPESPKCGDMELDFASGSPRLLPPSSPLNEAQDDQPVLPEDIDLPLQVVRFPIPENCQSDHPSCSLNRLHYKLEKIRSIKNQTVIDSSWDRENLTLHVVPHSKESTSEAPAIDESRPVASTSASVTCESSRSSERSVTPSLGIRQKSSPKTHRSWPFEPLPTSLDENAAADLPRTLNDFLTTFFRLWEGSRKDLQNLYDDSAVFSNVLAKQGRRASAITKSTGWASILNSISRLPALSNDPITDLIIDACLISLYPLRIMCNIHGSFSEFPKNIRRAFDRSLILRPVDVHLNPSEGCLGFLKWIILSDTLTIRKHTSRTVAITEAFRDCRQSQTCKELVSDYHQAQQVLQENIKSRREPSIETRHRSTSSHRPVPEPSNDRNQATSSAADYPQESHHSLRSASENGSQSASEYARLQSQLKAMQAEIENLKILTRSTRSAGSPAVPDDQQPAGRRTRMIKQGVKTGEKSHPTGFAVVNSRNFSHIGFGVAKKRLLLPTNLDRYLAVSMRGDILTWDPINTPHVELVRSGASPTDIVDSACYSPSSLTLIVGSRTSKSARNTHNSNVNLVKIHKSKKGGMTFDRLLLDDTIHENGVRATCLAPSRMSMEANDHITEQARGDTVYTAGSARALTSFLTAGQDRFLALWKVDHSLNKKRHVVHRKEVVKIPVSHSGTIQSLCLLENRNWVLSGGHDGKVFATDLSKNFHQTLCLEENTGIFDIQAKSVLTRILPECLTELILFALFIFSPLAPDNIMVTAANKAPGSQFRYCDLRTAARPVICFGMSSTSGRTTTSGSGEPLVKYHRKGSLRDYLFSYPHPDPDGSVLLWDMRFVSPASSSSSASYQGGKDSFLTGSLSGGTAIQVHFLQRTYRACRPPKRSHHYVEYCRRIHLTLKNY</sequence>
<feature type="compositionally biased region" description="Low complexity" evidence="1">
    <location>
        <begin position="810"/>
        <end position="823"/>
    </location>
</feature>
<feature type="compositionally biased region" description="Polar residues" evidence="1">
    <location>
        <begin position="1628"/>
        <end position="1640"/>
    </location>
</feature>
<protein>
    <recommendedName>
        <fullName evidence="2">NTF2 domain-containing protein</fullName>
    </recommendedName>
</protein>
<feature type="compositionally biased region" description="Low complexity" evidence="1">
    <location>
        <begin position="292"/>
        <end position="303"/>
    </location>
</feature>
<reference evidence="3 4" key="1">
    <citation type="submission" date="2015-08" db="EMBL/GenBank/DDBJ databases">
        <title>Next Generation Sequencing and Analysis of the Genome of Puccinia sorghi L Schw, the Causal Agent of Maize Common Rust.</title>
        <authorList>
            <person name="Rochi L."/>
            <person name="Burguener G."/>
            <person name="Darino M."/>
            <person name="Turjanski A."/>
            <person name="Kreff E."/>
            <person name="Dieguez M.J."/>
            <person name="Sacco F."/>
        </authorList>
    </citation>
    <scope>NUCLEOTIDE SEQUENCE [LARGE SCALE GENOMIC DNA]</scope>
    <source>
        <strain evidence="3 4">RO10H11247</strain>
    </source>
</reference>
<feature type="region of interest" description="Disordered" evidence="1">
    <location>
        <begin position="184"/>
        <end position="313"/>
    </location>
</feature>
<feature type="compositionally biased region" description="Polar residues" evidence="1">
    <location>
        <begin position="84"/>
        <end position="115"/>
    </location>
</feature>
<dbReference type="VEuPathDB" id="FungiDB:VP01_586g3"/>
<dbReference type="InterPro" id="IPR036322">
    <property type="entry name" value="WD40_repeat_dom_sf"/>
</dbReference>
<feature type="region of interest" description="Disordered" evidence="1">
    <location>
        <begin position="1"/>
        <end position="24"/>
    </location>
</feature>
<feature type="compositionally biased region" description="Low complexity" evidence="1">
    <location>
        <begin position="1346"/>
        <end position="1358"/>
    </location>
</feature>
<feature type="region of interest" description="Disordered" evidence="1">
    <location>
        <begin position="437"/>
        <end position="580"/>
    </location>
</feature>
<feature type="compositionally biased region" description="Basic and acidic residues" evidence="1">
    <location>
        <begin position="249"/>
        <end position="273"/>
    </location>
</feature>
<feature type="compositionally biased region" description="Polar residues" evidence="1">
    <location>
        <begin position="238"/>
        <end position="248"/>
    </location>
</feature>
<dbReference type="EMBL" id="LAVV01011129">
    <property type="protein sequence ID" value="KNZ48162.1"/>
    <property type="molecule type" value="Genomic_DNA"/>
</dbReference>
<keyword evidence="4" id="KW-1185">Reference proteome</keyword>
<feature type="region of interest" description="Disordered" evidence="1">
    <location>
        <begin position="972"/>
        <end position="1116"/>
    </location>
</feature>
<feature type="compositionally biased region" description="Polar residues" evidence="1">
    <location>
        <begin position="209"/>
        <end position="220"/>
    </location>
</feature>
<accession>A0A0L6UIP8</accession>
<dbReference type="OrthoDB" id="2503591at2759"/>
<dbReference type="Gene3D" id="3.10.450.50">
    <property type="match status" value="1"/>
</dbReference>
<dbReference type="InterPro" id="IPR032710">
    <property type="entry name" value="NTF2-like_dom_sf"/>
</dbReference>
<feature type="compositionally biased region" description="Polar residues" evidence="1">
    <location>
        <begin position="684"/>
        <end position="704"/>
    </location>
</feature>
<feature type="compositionally biased region" description="Polar residues" evidence="1">
    <location>
        <begin position="974"/>
        <end position="992"/>
    </location>
</feature>
<feature type="compositionally biased region" description="Basic and acidic residues" evidence="1">
    <location>
        <begin position="463"/>
        <end position="479"/>
    </location>
</feature>
<feature type="compositionally biased region" description="Polar residues" evidence="1">
    <location>
        <begin position="1000"/>
        <end position="1018"/>
    </location>
</feature>
<comment type="caution">
    <text evidence="3">The sequence shown here is derived from an EMBL/GenBank/DDBJ whole genome shotgun (WGS) entry which is preliminary data.</text>
</comment>
<feature type="region of interest" description="Disordered" evidence="1">
    <location>
        <begin position="1330"/>
        <end position="1384"/>
    </location>
</feature>
<feature type="compositionally biased region" description="Low complexity" evidence="1">
    <location>
        <begin position="495"/>
        <end position="509"/>
    </location>
</feature>
<feature type="region of interest" description="Disordered" evidence="1">
    <location>
        <begin position="61"/>
        <end position="117"/>
    </location>
</feature>
<feature type="compositionally biased region" description="Polar residues" evidence="1">
    <location>
        <begin position="716"/>
        <end position="731"/>
    </location>
</feature>
<evidence type="ECO:0000313" key="3">
    <source>
        <dbReference type="EMBL" id="KNZ48162.1"/>
    </source>
</evidence>
<feature type="compositionally biased region" description="Pro residues" evidence="1">
    <location>
        <begin position="61"/>
        <end position="75"/>
    </location>
</feature>
<evidence type="ECO:0000313" key="4">
    <source>
        <dbReference type="Proteomes" id="UP000037035"/>
    </source>
</evidence>
<dbReference type="Gene3D" id="2.130.10.10">
    <property type="entry name" value="YVTN repeat-like/Quinoprotein amine dehydrogenase"/>
    <property type="match status" value="1"/>
</dbReference>
<dbReference type="PROSITE" id="PS50177">
    <property type="entry name" value="NTF2_DOMAIN"/>
    <property type="match status" value="1"/>
</dbReference>
<feature type="compositionally biased region" description="Basic and acidic residues" evidence="1">
    <location>
        <begin position="1581"/>
        <end position="1593"/>
    </location>
</feature>
<feature type="compositionally biased region" description="Polar residues" evidence="1">
    <location>
        <begin position="533"/>
        <end position="556"/>
    </location>
</feature>
<organism evidence="3 4">
    <name type="scientific">Puccinia sorghi</name>
    <dbReference type="NCBI Taxonomy" id="27349"/>
    <lineage>
        <taxon>Eukaryota</taxon>
        <taxon>Fungi</taxon>
        <taxon>Dikarya</taxon>
        <taxon>Basidiomycota</taxon>
        <taxon>Pucciniomycotina</taxon>
        <taxon>Pucciniomycetes</taxon>
        <taxon>Pucciniales</taxon>
        <taxon>Pucciniaceae</taxon>
        <taxon>Puccinia</taxon>
    </lineage>
</organism>
<feature type="region of interest" description="Disordered" evidence="1">
    <location>
        <begin position="671"/>
        <end position="842"/>
    </location>
</feature>
<dbReference type="InterPro" id="IPR018222">
    <property type="entry name" value="Nuclear_transport_factor_2_euk"/>
</dbReference>
<evidence type="ECO:0000256" key="1">
    <source>
        <dbReference type="SAM" id="MobiDB-lite"/>
    </source>
</evidence>
<proteinExistence type="predicted"/>
<feature type="region of interest" description="Disordered" evidence="1">
    <location>
        <begin position="1578"/>
        <end position="1640"/>
    </location>
</feature>
<dbReference type="SUPFAM" id="SSF50978">
    <property type="entry name" value="WD40 repeat-like"/>
    <property type="match status" value="1"/>
</dbReference>
<gene>
    <name evidence="3" type="ORF">VP01_586g3</name>
</gene>
<dbReference type="Pfam" id="PF22602">
    <property type="entry name" value="NXF_NTF2"/>
    <property type="match status" value="1"/>
</dbReference>